<evidence type="ECO:0000313" key="3">
    <source>
        <dbReference type="Proteomes" id="UP001327560"/>
    </source>
</evidence>
<gene>
    <name evidence="2" type="ORF">Cni_G16177</name>
</gene>
<dbReference type="EMBL" id="CP136894">
    <property type="protein sequence ID" value="WOL07436.1"/>
    <property type="molecule type" value="Genomic_DNA"/>
</dbReference>
<dbReference type="AlphaFoldDB" id="A0AAQ3KKM5"/>
<feature type="region of interest" description="Disordered" evidence="1">
    <location>
        <begin position="52"/>
        <end position="78"/>
    </location>
</feature>
<keyword evidence="3" id="KW-1185">Reference proteome</keyword>
<protein>
    <submittedName>
        <fullName evidence="2">Uncharacterized protein</fullName>
    </submittedName>
</protein>
<evidence type="ECO:0000313" key="2">
    <source>
        <dbReference type="EMBL" id="WOL07436.1"/>
    </source>
</evidence>
<reference evidence="2 3" key="1">
    <citation type="submission" date="2023-10" db="EMBL/GenBank/DDBJ databases">
        <title>Chromosome-scale genome assembly provides insights into flower coloration mechanisms of Canna indica.</title>
        <authorList>
            <person name="Li C."/>
        </authorList>
    </citation>
    <scope>NUCLEOTIDE SEQUENCE [LARGE SCALE GENOMIC DNA]</scope>
    <source>
        <tissue evidence="2">Flower</tissue>
    </source>
</reference>
<organism evidence="2 3">
    <name type="scientific">Canna indica</name>
    <name type="common">Indian-shot</name>
    <dbReference type="NCBI Taxonomy" id="4628"/>
    <lineage>
        <taxon>Eukaryota</taxon>
        <taxon>Viridiplantae</taxon>
        <taxon>Streptophyta</taxon>
        <taxon>Embryophyta</taxon>
        <taxon>Tracheophyta</taxon>
        <taxon>Spermatophyta</taxon>
        <taxon>Magnoliopsida</taxon>
        <taxon>Liliopsida</taxon>
        <taxon>Zingiberales</taxon>
        <taxon>Cannaceae</taxon>
        <taxon>Canna</taxon>
    </lineage>
</organism>
<accession>A0AAQ3KKM5</accession>
<evidence type="ECO:0000256" key="1">
    <source>
        <dbReference type="SAM" id="MobiDB-lite"/>
    </source>
</evidence>
<name>A0AAQ3KKM5_9LILI</name>
<sequence>MAYDITAFKLRDDSVHLNFLHVKQQQLHDATPAAVATASLLEAKLRASQMKQASEKGTECALAPRVRKRQKTTGNEEN</sequence>
<proteinExistence type="predicted"/>
<dbReference type="Proteomes" id="UP001327560">
    <property type="component" value="Chromosome 5"/>
</dbReference>